<evidence type="ECO:0000313" key="3">
    <source>
        <dbReference type="EMBL" id="RYO81773.1"/>
    </source>
</evidence>
<evidence type="ECO:0000256" key="1">
    <source>
        <dbReference type="SAM" id="MobiDB-lite"/>
    </source>
</evidence>
<feature type="region of interest" description="Disordered" evidence="1">
    <location>
        <begin position="63"/>
        <end position="83"/>
    </location>
</feature>
<keyword evidence="4" id="KW-1185">Reference proteome</keyword>
<comment type="caution">
    <text evidence="3">The sequence shown here is derived from an EMBL/GenBank/DDBJ whole genome shotgun (WGS) entry which is preliminary data.</text>
</comment>
<dbReference type="Gene3D" id="2.120.10.30">
    <property type="entry name" value="TolB, C-terminal domain"/>
    <property type="match status" value="1"/>
</dbReference>
<proteinExistence type="predicted"/>
<feature type="signal peptide" evidence="2">
    <location>
        <begin position="1"/>
        <end position="18"/>
    </location>
</feature>
<dbReference type="InterPro" id="IPR011042">
    <property type="entry name" value="6-blade_b-propeller_TolB-like"/>
</dbReference>
<protein>
    <submittedName>
        <fullName evidence="3">Uncharacterized protein</fullName>
    </submittedName>
</protein>
<accession>A0A4Q4SU93</accession>
<dbReference type="EMBL" id="QJNU01000974">
    <property type="protein sequence ID" value="RYO81773.1"/>
    <property type="molecule type" value="Genomic_DNA"/>
</dbReference>
<gene>
    <name evidence="3" type="ORF">DL764_009712</name>
</gene>
<dbReference type="OrthoDB" id="4818326at2759"/>
<sequence length="523" mass="55572">MWARTLPVALQLSAATAALPPLPILPPLPVPPSQIAGGEDFVGAPAVGNQLHHKVQFQPRASLMHGDAGNTGSTDSAGPLGQDPDVKSALQILGVMVWGPDGTLSGGRADISNILMPRIGLGAYDPATLEVLAEWFPDNPDEYLNLGYMELRLEDNSLLVSGASGRLYVVQRTDGSDGTSLELTREVDIAGSLSPGETLLNSLFDTEGNIWFTTGTLTSTPLGPQSSATIGYVEPDGTVHALHLPDQIIENGIALNGTTAYVVTGPLNGTTSTTGYVWAFTTDSPGGDGVRTVWKALYDAGTHQKPGGLTRGGGATPALLGGDYVTTTDNADGRIKLLILHQEPREDPDDQVLCAVPLFDEGASSNDVRPTVHFDGERYGVVIQNGYAVPPMLDHTQFLLDVNGAWNNMTGMPGGIVRVDVNPGEGCEVRWESDVRIKSVPALSTKTGVLYGYVQEEEFAADGTYVWYFIAVDWESGELLWKKRAGAGGSYNDNAWPGSVGGGRFYQSLMLGVVWIEDGSEKY</sequence>
<feature type="chain" id="PRO_5020554238" evidence="2">
    <location>
        <begin position="19"/>
        <end position="523"/>
    </location>
</feature>
<keyword evidence="2" id="KW-0732">Signal</keyword>
<evidence type="ECO:0000256" key="2">
    <source>
        <dbReference type="SAM" id="SignalP"/>
    </source>
</evidence>
<evidence type="ECO:0000313" key="4">
    <source>
        <dbReference type="Proteomes" id="UP000293360"/>
    </source>
</evidence>
<organism evidence="3 4">
    <name type="scientific">Monosporascus ibericus</name>
    <dbReference type="NCBI Taxonomy" id="155417"/>
    <lineage>
        <taxon>Eukaryota</taxon>
        <taxon>Fungi</taxon>
        <taxon>Dikarya</taxon>
        <taxon>Ascomycota</taxon>
        <taxon>Pezizomycotina</taxon>
        <taxon>Sordariomycetes</taxon>
        <taxon>Xylariomycetidae</taxon>
        <taxon>Xylariales</taxon>
        <taxon>Xylariales incertae sedis</taxon>
        <taxon>Monosporascus</taxon>
    </lineage>
</organism>
<dbReference type="STRING" id="155417.A0A4Q4SU93"/>
<reference evidence="3 4" key="1">
    <citation type="submission" date="2018-06" db="EMBL/GenBank/DDBJ databases">
        <title>Complete Genomes of Monosporascus.</title>
        <authorList>
            <person name="Robinson A.J."/>
            <person name="Natvig D.O."/>
        </authorList>
    </citation>
    <scope>NUCLEOTIDE SEQUENCE [LARGE SCALE GENOMIC DNA]</scope>
    <source>
        <strain evidence="3 4">CBS 110550</strain>
    </source>
</reference>
<dbReference type="AlphaFoldDB" id="A0A4Q4SU93"/>
<name>A0A4Q4SU93_9PEZI</name>
<dbReference type="SUPFAM" id="SSF63829">
    <property type="entry name" value="Calcium-dependent phosphotriesterase"/>
    <property type="match status" value="1"/>
</dbReference>
<dbReference type="Proteomes" id="UP000293360">
    <property type="component" value="Unassembled WGS sequence"/>
</dbReference>